<reference evidence="1" key="2">
    <citation type="submission" date="2025-08" db="UniProtKB">
        <authorList>
            <consortium name="Ensembl"/>
        </authorList>
    </citation>
    <scope>IDENTIFICATION</scope>
</reference>
<sequence length="61" mass="7433">MCWYTPRKLFFLRHKEMKAHFFQCLEDVALPLYKQGIYLGTSVTFGVAMYIEIYNYNTVRW</sequence>
<dbReference type="AlphaFoldDB" id="A0A8C8ULQ0"/>
<keyword evidence="2" id="KW-1185">Reference proteome</keyword>
<evidence type="ECO:0000313" key="1">
    <source>
        <dbReference type="Ensembl" id="ENSPEMP00000034866.1"/>
    </source>
</evidence>
<dbReference type="Proteomes" id="UP000694547">
    <property type="component" value="Chromosome 4"/>
</dbReference>
<protein>
    <submittedName>
        <fullName evidence="1">Uncharacterized protein</fullName>
    </submittedName>
</protein>
<dbReference type="GeneTree" id="ENSGT00960000190005"/>
<proteinExistence type="predicted"/>
<organism evidence="1 2">
    <name type="scientific">Peromyscus maniculatus bairdii</name>
    <name type="common">Prairie deer mouse</name>
    <dbReference type="NCBI Taxonomy" id="230844"/>
    <lineage>
        <taxon>Eukaryota</taxon>
        <taxon>Metazoa</taxon>
        <taxon>Chordata</taxon>
        <taxon>Craniata</taxon>
        <taxon>Vertebrata</taxon>
        <taxon>Euteleostomi</taxon>
        <taxon>Mammalia</taxon>
        <taxon>Eutheria</taxon>
        <taxon>Euarchontoglires</taxon>
        <taxon>Glires</taxon>
        <taxon>Rodentia</taxon>
        <taxon>Myomorpha</taxon>
        <taxon>Muroidea</taxon>
        <taxon>Cricetidae</taxon>
        <taxon>Neotominae</taxon>
        <taxon>Peromyscus</taxon>
    </lineage>
</organism>
<reference evidence="1 2" key="1">
    <citation type="submission" date="2018-10" db="EMBL/GenBank/DDBJ databases">
        <title>Improved assembly of the deer mouse Peromyscus maniculatus genome.</title>
        <authorList>
            <person name="Lassance J.-M."/>
            <person name="Hoekstra H.E."/>
        </authorList>
    </citation>
    <scope>NUCLEOTIDE SEQUENCE [LARGE SCALE GENOMIC DNA]</scope>
</reference>
<accession>A0A8C8ULQ0</accession>
<evidence type="ECO:0000313" key="2">
    <source>
        <dbReference type="Proteomes" id="UP000694547"/>
    </source>
</evidence>
<dbReference type="Ensembl" id="ENSPEMT00000041011.1">
    <property type="protein sequence ID" value="ENSPEMP00000034866.1"/>
    <property type="gene ID" value="ENSPEMG00000028683.1"/>
</dbReference>
<name>A0A8C8ULQ0_PERMB</name>
<reference evidence="1" key="3">
    <citation type="submission" date="2025-09" db="UniProtKB">
        <authorList>
            <consortium name="Ensembl"/>
        </authorList>
    </citation>
    <scope>IDENTIFICATION</scope>
</reference>